<organism evidence="1">
    <name type="scientific">uncultured Caudovirales phage</name>
    <dbReference type="NCBI Taxonomy" id="2100421"/>
    <lineage>
        <taxon>Viruses</taxon>
        <taxon>Duplodnaviria</taxon>
        <taxon>Heunggongvirae</taxon>
        <taxon>Uroviricota</taxon>
        <taxon>Caudoviricetes</taxon>
        <taxon>Peduoviridae</taxon>
        <taxon>Maltschvirus</taxon>
        <taxon>Maltschvirus maltsch</taxon>
    </lineage>
</organism>
<protein>
    <recommendedName>
        <fullName evidence="2">Gp6 domain containing protein</fullName>
    </recommendedName>
</protein>
<reference evidence="1" key="1">
    <citation type="submission" date="2020-04" db="EMBL/GenBank/DDBJ databases">
        <authorList>
            <person name="Chiriac C."/>
            <person name="Salcher M."/>
            <person name="Ghai R."/>
            <person name="Kavagutti S V."/>
        </authorList>
    </citation>
    <scope>NUCLEOTIDE SEQUENCE</scope>
</reference>
<accession>A0A6J5PC30</accession>
<evidence type="ECO:0000313" key="1">
    <source>
        <dbReference type="EMBL" id="CAB4167446.1"/>
    </source>
</evidence>
<gene>
    <name evidence="1" type="ORF">UFOVP872_19</name>
</gene>
<dbReference type="EMBL" id="LR796802">
    <property type="protein sequence ID" value="CAB4167446.1"/>
    <property type="molecule type" value="Genomic_DNA"/>
</dbReference>
<evidence type="ECO:0008006" key="2">
    <source>
        <dbReference type="Google" id="ProtNLM"/>
    </source>
</evidence>
<name>A0A6J5PC30_9CAUD</name>
<proteinExistence type="predicted"/>
<sequence>MAVYSITHHQRLDDYAVVQLLTNADITPGDTITVAGLGHGLNGTYTVYACPLFLFIGVDDQGDLLLDPQFPIENQVLFYDVGTALERSEAIPNGTLTITPVCTWITATNIEDWLGIGTASASDLSFLTQCAAAANAFCYRRRREAGYVDSLTTSPSGDVSLGTIQYGGMLYRQRGSIDSFASFDGMGGGPVTGLNGVIKQLLGIDRPQVA</sequence>